<comment type="caution">
    <text evidence="1">The sequence shown here is derived from an EMBL/GenBank/DDBJ whole genome shotgun (WGS) entry which is preliminary data.</text>
</comment>
<proteinExistence type="predicted"/>
<gene>
    <name evidence="1" type="ORF">QNN03_09065</name>
</gene>
<accession>A0ABT7IVG7</accession>
<name>A0ABT7IVG7_9ACTN</name>
<keyword evidence="2" id="KW-1185">Reference proteome</keyword>
<organism evidence="1 2">
    <name type="scientific">Streptomyces fuscus</name>
    <dbReference type="NCBI Taxonomy" id="3048495"/>
    <lineage>
        <taxon>Bacteria</taxon>
        <taxon>Bacillati</taxon>
        <taxon>Actinomycetota</taxon>
        <taxon>Actinomycetes</taxon>
        <taxon>Kitasatosporales</taxon>
        <taxon>Streptomycetaceae</taxon>
        <taxon>Streptomyces</taxon>
    </lineage>
</organism>
<reference evidence="1 2" key="1">
    <citation type="submission" date="2023-05" db="EMBL/GenBank/DDBJ databases">
        <title>Streptomyces fuscus sp. nov., a brown-black pigment producing actinomyces isolated from dry sand of Sea duck farm.</title>
        <authorList>
            <person name="Xie J."/>
            <person name="Shen N."/>
        </authorList>
    </citation>
    <scope>NUCLEOTIDE SEQUENCE [LARGE SCALE GENOMIC DNA]</scope>
    <source>
        <strain evidence="1 2">GXMU-J15</strain>
    </source>
</reference>
<protein>
    <submittedName>
        <fullName evidence="1">Uncharacterized protein</fullName>
    </submittedName>
</protein>
<dbReference type="RefSeq" id="WP_093723814.1">
    <property type="nucleotide sequence ID" value="NZ_JASJUS010000006.1"/>
</dbReference>
<dbReference type="Proteomes" id="UP001241926">
    <property type="component" value="Unassembled WGS sequence"/>
</dbReference>
<evidence type="ECO:0000313" key="1">
    <source>
        <dbReference type="EMBL" id="MDL2076585.1"/>
    </source>
</evidence>
<dbReference type="EMBL" id="JASJUS010000006">
    <property type="protein sequence ID" value="MDL2076585.1"/>
    <property type="molecule type" value="Genomic_DNA"/>
</dbReference>
<evidence type="ECO:0000313" key="2">
    <source>
        <dbReference type="Proteomes" id="UP001241926"/>
    </source>
</evidence>
<sequence length="76" mass="8720">MGDVRCPNPTCRGPLRRFRDLTGEEAEATRAVVEKYPGERAEKFRPQAYHRCTTPGCRRVQRKDNWQVGGNLPEGF</sequence>